<organism evidence="2 3">
    <name type="scientific">Brassica cretica</name>
    <name type="common">Mustard</name>
    <dbReference type="NCBI Taxonomy" id="69181"/>
    <lineage>
        <taxon>Eukaryota</taxon>
        <taxon>Viridiplantae</taxon>
        <taxon>Streptophyta</taxon>
        <taxon>Embryophyta</taxon>
        <taxon>Tracheophyta</taxon>
        <taxon>Spermatophyta</taxon>
        <taxon>Magnoliopsida</taxon>
        <taxon>eudicotyledons</taxon>
        <taxon>Gunneridae</taxon>
        <taxon>Pentapetalae</taxon>
        <taxon>rosids</taxon>
        <taxon>malvids</taxon>
        <taxon>Brassicales</taxon>
        <taxon>Brassicaceae</taxon>
        <taxon>Brassiceae</taxon>
        <taxon>Brassica</taxon>
    </lineage>
</organism>
<reference evidence="2 3" key="1">
    <citation type="journal article" date="2020" name="BMC Genomics">
        <title>Intraspecific diversification of the crop wild relative Brassica cretica Lam. using demographic model selection.</title>
        <authorList>
            <person name="Kioukis A."/>
            <person name="Michalopoulou V.A."/>
            <person name="Briers L."/>
            <person name="Pirintsos S."/>
            <person name="Studholme D.J."/>
            <person name="Pavlidis P."/>
            <person name="Sarris P.F."/>
        </authorList>
    </citation>
    <scope>NUCLEOTIDE SEQUENCE [LARGE SCALE GENOMIC DNA]</scope>
    <source>
        <strain evidence="3">cv. PFS-1207/04</strain>
    </source>
</reference>
<sequence>MHSAWRVPGLVSGGNPPSVAAGEPPDPPLVPPDPHNPSSPLSPNHFPTLSEAKTVLRSTKTSYRSVTPASTTCKGPNPSTASGCKATADTETTEAATLVTEVVFPLSTGLVHGSGKNTALGAGKEFNLSFNQNLQTLPPRTSSPLLTNTASSPNNPTTGLNQNPIQAHSTETLNPTTEPSVALKSMTAPPSLVERIRRFEDKTLRRLAPLSIGATGRPRVLIPDYVFQKRAELHKIS</sequence>
<evidence type="ECO:0000313" key="3">
    <source>
        <dbReference type="Proteomes" id="UP000266723"/>
    </source>
</evidence>
<evidence type="ECO:0000256" key="1">
    <source>
        <dbReference type="SAM" id="MobiDB-lite"/>
    </source>
</evidence>
<feature type="region of interest" description="Disordered" evidence="1">
    <location>
        <begin position="58"/>
        <end position="86"/>
    </location>
</feature>
<feature type="region of interest" description="Disordered" evidence="1">
    <location>
        <begin position="137"/>
        <end position="163"/>
    </location>
</feature>
<feature type="region of interest" description="Disordered" evidence="1">
    <location>
        <begin position="1"/>
        <end position="46"/>
    </location>
</feature>
<dbReference type="Proteomes" id="UP000266723">
    <property type="component" value="Unassembled WGS sequence"/>
</dbReference>
<comment type="caution">
    <text evidence="2">The sequence shown here is derived from an EMBL/GenBank/DDBJ whole genome shotgun (WGS) entry which is preliminary data.</text>
</comment>
<proteinExistence type="predicted"/>
<protein>
    <submittedName>
        <fullName evidence="2">Uncharacterized protein</fullName>
    </submittedName>
</protein>
<feature type="compositionally biased region" description="Pro residues" evidence="1">
    <location>
        <begin position="24"/>
        <end position="37"/>
    </location>
</feature>
<keyword evidence="3" id="KW-1185">Reference proteome</keyword>
<accession>A0ABQ7F151</accession>
<feature type="compositionally biased region" description="Polar residues" evidence="1">
    <location>
        <begin position="58"/>
        <end position="82"/>
    </location>
</feature>
<name>A0ABQ7F151_BRACR</name>
<dbReference type="EMBL" id="QGKV02000297">
    <property type="protein sequence ID" value="KAF3608945.1"/>
    <property type="molecule type" value="Genomic_DNA"/>
</dbReference>
<evidence type="ECO:0000313" key="2">
    <source>
        <dbReference type="EMBL" id="KAF3608945.1"/>
    </source>
</evidence>
<gene>
    <name evidence="2" type="ORF">DY000_02047103</name>
</gene>
<feature type="compositionally biased region" description="Low complexity" evidence="1">
    <location>
        <begin position="147"/>
        <end position="158"/>
    </location>
</feature>
<feature type="compositionally biased region" description="Polar residues" evidence="1">
    <location>
        <begin position="137"/>
        <end position="146"/>
    </location>
</feature>